<name>A0A4Q5N1X0_9MICO</name>
<evidence type="ECO:0000259" key="1">
    <source>
        <dbReference type="Pfam" id="PF02108"/>
    </source>
</evidence>
<comment type="caution">
    <text evidence="2">The sequence shown here is derived from an EMBL/GenBank/DDBJ whole genome shotgun (WGS) entry which is preliminary data.</text>
</comment>
<keyword evidence="2" id="KW-0282">Flagellum</keyword>
<dbReference type="InterPro" id="IPR018035">
    <property type="entry name" value="Flagellar_FliH/T3SS_HrpE"/>
</dbReference>
<reference evidence="2 3" key="1">
    <citation type="submission" date="2019-01" db="EMBL/GenBank/DDBJ databases">
        <title>Novel species of Cellulomonas.</title>
        <authorList>
            <person name="Liu Q."/>
            <person name="Xin Y.-H."/>
        </authorList>
    </citation>
    <scope>NUCLEOTIDE SEQUENCE [LARGE SCALE GENOMIC DNA]</scope>
    <source>
        <strain evidence="2 3">HLT2-17</strain>
    </source>
</reference>
<dbReference type="EMBL" id="SDWW01000044">
    <property type="protein sequence ID" value="RYV50021.1"/>
    <property type="molecule type" value="Genomic_DNA"/>
</dbReference>
<evidence type="ECO:0000313" key="3">
    <source>
        <dbReference type="Proteomes" id="UP000293764"/>
    </source>
</evidence>
<accession>A0A4Q5N1X0</accession>
<evidence type="ECO:0000313" key="2">
    <source>
        <dbReference type="EMBL" id="RYV50021.1"/>
    </source>
</evidence>
<dbReference type="Pfam" id="PF02108">
    <property type="entry name" value="FliH"/>
    <property type="match status" value="1"/>
</dbReference>
<keyword evidence="3" id="KW-1185">Reference proteome</keyword>
<dbReference type="Proteomes" id="UP000293764">
    <property type="component" value="Unassembled WGS sequence"/>
</dbReference>
<proteinExistence type="predicted"/>
<protein>
    <submittedName>
        <fullName evidence="2">Flagellar assembly protein FliH</fullName>
    </submittedName>
</protein>
<dbReference type="AlphaFoldDB" id="A0A4Q5N1X0"/>
<organism evidence="2 3">
    <name type="scientific">Pengzhenrongella frigida</name>
    <dbReference type="NCBI Taxonomy" id="1259133"/>
    <lineage>
        <taxon>Bacteria</taxon>
        <taxon>Bacillati</taxon>
        <taxon>Actinomycetota</taxon>
        <taxon>Actinomycetes</taxon>
        <taxon>Micrococcales</taxon>
        <taxon>Pengzhenrongella</taxon>
    </lineage>
</organism>
<dbReference type="OrthoDB" id="5114026at2"/>
<sequence length="204" mass="20902">MSSPTRFRPSPVGGVLEAQADAGSEAARAAGWAAGWAAGSRAAAEAAAGQRRTLDEVERVAELARGARAQAALVVLRRAAEAISAQVVPVVTEVTDLLDDGVVALAEAVLGRELAGSDDGARLALARALSLPAEVGVHTVRLHPLDLTVLLEAGVLADLPVGVELVADRTLSPGDAVAQFPDGFLDARISAAVARARRALEELR</sequence>
<keyword evidence="2" id="KW-0969">Cilium</keyword>
<gene>
    <name evidence="2" type="ORF">EUA98_15760</name>
</gene>
<keyword evidence="2" id="KW-0966">Cell projection</keyword>
<feature type="domain" description="Flagellar assembly protein FliH/Type III secretion system HrpE" evidence="1">
    <location>
        <begin position="76"/>
        <end position="191"/>
    </location>
</feature>
<dbReference type="RefSeq" id="WP_130103648.1">
    <property type="nucleotide sequence ID" value="NZ_SDWW01000044.1"/>
</dbReference>